<comment type="caution">
    <text evidence="8">The sequence shown here is derived from an EMBL/GenBank/DDBJ whole genome shotgun (WGS) entry which is preliminary data.</text>
</comment>
<dbReference type="EMBL" id="JAHEWS010000009">
    <property type="protein sequence ID" value="MBT1587677.1"/>
    <property type="molecule type" value="Genomic_DNA"/>
</dbReference>
<evidence type="ECO:0000256" key="1">
    <source>
        <dbReference type="ARBA" id="ARBA00004651"/>
    </source>
</evidence>
<name>A0ABS5VE06_9MICO</name>
<dbReference type="Pfam" id="PF04226">
    <property type="entry name" value="Transgly_assoc"/>
    <property type="match status" value="1"/>
</dbReference>
<feature type="transmembrane region" description="Helical" evidence="7">
    <location>
        <begin position="63"/>
        <end position="84"/>
    </location>
</feature>
<protein>
    <submittedName>
        <fullName evidence="8">GlsB/YeaQ/YmgE family stress response membrane protein</fullName>
    </submittedName>
</protein>
<comment type="similarity">
    <text evidence="2">Belongs to the UPF0410 family.</text>
</comment>
<keyword evidence="3" id="KW-1003">Cell membrane</keyword>
<dbReference type="InterPro" id="IPR007341">
    <property type="entry name" value="Transgly_assoc"/>
</dbReference>
<evidence type="ECO:0000256" key="2">
    <source>
        <dbReference type="ARBA" id="ARBA00011006"/>
    </source>
</evidence>
<dbReference type="PANTHER" id="PTHR33884">
    <property type="entry name" value="UPF0410 PROTEIN YMGE"/>
    <property type="match status" value="1"/>
</dbReference>
<keyword evidence="4 7" id="KW-0812">Transmembrane</keyword>
<evidence type="ECO:0000313" key="8">
    <source>
        <dbReference type="EMBL" id="MBT1587677.1"/>
    </source>
</evidence>
<sequence>MGVIGTIIGMIIVGLIAGAIARLVVPGKQHISIPMTILLGVIGSFVGGFLGFLIFRHDLADGFFQPAGIIGSIIGAIIVLLIYVRVTGRSSRNR</sequence>
<evidence type="ECO:0000256" key="5">
    <source>
        <dbReference type="ARBA" id="ARBA00022989"/>
    </source>
</evidence>
<evidence type="ECO:0000256" key="3">
    <source>
        <dbReference type="ARBA" id="ARBA00022475"/>
    </source>
</evidence>
<evidence type="ECO:0000313" key="9">
    <source>
        <dbReference type="Proteomes" id="UP001519641"/>
    </source>
</evidence>
<evidence type="ECO:0000256" key="7">
    <source>
        <dbReference type="SAM" id="Phobius"/>
    </source>
</evidence>
<organism evidence="8 9">
    <name type="scientific">Curtobacterium aurantiacum</name>
    <dbReference type="NCBI Taxonomy" id="3236919"/>
    <lineage>
        <taxon>Bacteria</taxon>
        <taxon>Bacillati</taxon>
        <taxon>Actinomycetota</taxon>
        <taxon>Actinomycetes</taxon>
        <taxon>Micrococcales</taxon>
        <taxon>Microbacteriaceae</taxon>
        <taxon>Curtobacterium</taxon>
    </lineage>
</organism>
<accession>A0ABS5VE06</accession>
<dbReference type="Proteomes" id="UP001519641">
    <property type="component" value="Unassembled WGS sequence"/>
</dbReference>
<gene>
    <name evidence="8" type="ORF">KK097_07585</name>
</gene>
<comment type="subcellular location">
    <subcellularLocation>
        <location evidence="1">Cell membrane</location>
        <topology evidence="1">Multi-pass membrane protein</topology>
    </subcellularLocation>
</comment>
<keyword evidence="6 7" id="KW-0472">Membrane</keyword>
<evidence type="ECO:0000256" key="4">
    <source>
        <dbReference type="ARBA" id="ARBA00022692"/>
    </source>
</evidence>
<keyword evidence="9" id="KW-1185">Reference proteome</keyword>
<proteinExistence type="inferred from homology"/>
<feature type="transmembrane region" description="Helical" evidence="7">
    <location>
        <begin position="6"/>
        <end position="25"/>
    </location>
</feature>
<dbReference type="PANTHER" id="PTHR33884:SF3">
    <property type="entry name" value="UPF0410 PROTEIN YMGE"/>
    <property type="match status" value="1"/>
</dbReference>
<dbReference type="RefSeq" id="WP_214528705.1">
    <property type="nucleotide sequence ID" value="NZ_JAHEWN010000007.1"/>
</dbReference>
<feature type="transmembrane region" description="Helical" evidence="7">
    <location>
        <begin position="37"/>
        <end position="57"/>
    </location>
</feature>
<reference evidence="8 9" key="1">
    <citation type="submission" date="2021-05" db="EMBL/GenBank/DDBJ databases">
        <title>Whole genome sequence of Curtobacterium flaccumfaciens pv. flaccumfaciens strain CFBP 8819.</title>
        <authorList>
            <person name="Osdaghi E."/>
            <person name="Taghouti G."/>
            <person name="Portier P."/>
            <person name="Fazliarab A."/>
            <person name="Taghavi S.M."/>
            <person name="Briand M."/>
            <person name="Le-Saux M."/>
            <person name="Jacques M.-A."/>
        </authorList>
    </citation>
    <scope>NUCLEOTIDE SEQUENCE [LARGE SCALE GENOMIC DNA]</scope>
    <source>
        <strain evidence="8 9">CFBP 8819</strain>
    </source>
</reference>
<evidence type="ECO:0000256" key="6">
    <source>
        <dbReference type="ARBA" id="ARBA00023136"/>
    </source>
</evidence>
<keyword evidence="5 7" id="KW-1133">Transmembrane helix</keyword>